<reference evidence="3 4" key="1">
    <citation type="submission" date="2024-05" db="EMBL/GenBank/DDBJ databases">
        <title>Culex pipiens pipiens assembly and annotation.</title>
        <authorList>
            <person name="Alout H."/>
            <person name="Durand T."/>
        </authorList>
    </citation>
    <scope>NUCLEOTIDE SEQUENCE [LARGE SCALE GENOMIC DNA]</scope>
    <source>
        <strain evidence="3">HA-2024</strain>
        <tissue evidence="3">Whole body</tissue>
    </source>
</reference>
<dbReference type="Proteomes" id="UP001562425">
    <property type="component" value="Unassembled WGS sequence"/>
</dbReference>
<accession>A0ABD1DP17</accession>
<dbReference type="EMBL" id="JBEHCU010005351">
    <property type="protein sequence ID" value="KAL1400124.1"/>
    <property type="molecule type" value="Genomic_DNA"/>
</dbReference>
<comment type="caution">
    <text evidence="3">The sequence shown here is derived from an EMBL/GenBank/DDBJ whole genome shotgun (WGS) entry which is preliminary data.</text>
</comment>
<gene>
    <name evidence="3" type="ORF">pipiens_007696</name>
</gene>
<organism evidence="3 4">
    <name type="scientific">Culex pipiens pipiens</name>
    <name type="common">Northern house mosquito</name>
    <dbReference type="NCBI Taxonomy" id="38569"/>
    <lineage>
        <taxon>Eukaryota</taxon>
        <taxon>Metazoa</taxon>
        <taxon>Ecdysozoa</taxon>
        <taxon>Arthropoda</taxon>
        <taxon>Hexapoda</taxon>
        <taxon>Insecta</taxon>
        <taxon>Pterygota</taxon>
        <taxon>Neoptera</taxon>
        <taxon>Endopterygota</taxon>
        <taxon>Diptera</taxon>
        <taxon>Nematocera</taxon>
        <taxon>Culicoidea</taxon>
        <taxon>Culicidae</taxon>
        <taxon>Culicinae</taxon>
        <taxon>Culicini</taxon>
        <taxon>Culex</taxon>
        <taxon>Culex</taxon>
    </lineage>
</organism>
<keyword evidence="4" id="KW-1185">Reference proteome</keyword>
<keyword evidence="2" id="KW-0812">Transmembrane</keyword>
<evidence type="ECO:0000256" key="2">
    <source>
        <dbReference type="SAM" id="Phobius"/>
    </source>
</evidence>
<name>A0ABD1DP17_CULPP</name>
<protein>
    <submittedName>
        <fullName evidence="3">Uncharacterized protein</fullName>
    </submittedName>
</protein>
<evidence type="ECO:0000256" key="1">
    <source>
        <dbReference type="SAM" id="MobiDB-lite"/>
    </source>
</evidence>
<evidence type="ECO:0000313" key="3">
    <source>
        <dbReference type="EMBL" id="KAL1400124.1"/>
    </source>
</evidence>
<proteinExistence type="predicted"/>
<feature type="compositionally biased region" description="Basic and acidic residues" evidence="1">
    <location>
        <begin position="107"/>
        <end position="117"/>
    </location>
</feature>
<dbReference type="AlphaFoldDB" id="A0ABD1DP17"/>
<feature type="transmembrane region" description="Helical" evidence="2">
    <location>
        <begin position="29"/>
        <end position="50"/>
    </location>
</feature>
<evidence type="ECO:0000313" key="4">
    <source>
        <dbReference type="Proteomes" id="UP001562425"/>
    </source>
</evidence>
<keyword evidence="2" id="KW-0472">Membrane</keyword>
<feature type="region of interest" description="Disordered" evidence="1">
    <location>
        <begin position="107"/>
        <end position="126"/>
    </location>
</feature>
<sequence length="126" mass="13488">MAGIKPSPTTRPATSPTVETVPAEAMASFPIALCVALSVVCVLATPLTVTDNQGRQFEQREIVVPTGISQDQLNLEIQKAIRDLYPGYRSQPDVLVKELSSFDDLNQKAEGASEKKPAPVPAKKVA</sequence>
<keyword evidence="2" id="KW-1133">Transmembrane helix</keyword>